<evidence type="ECO:0000259" key="8">
    <source>
        <dbReference type="PROSITE" id="PS50928"/>
    </source>
</evidence>
<comment type="caution">
    <text evidence="9">The sequence shown here is derived from an EMBL/GenBank/DDBJ whole genome shotgun (WGS) entry which is preliminary data.</text>
</comment>
<dbReference type="SUPFAM" id="SSF161098">
    <property type="entry name" value="MetI-like"/>
    <property type="match status" value="1"/>
</dbReference>
<organism evidence="9 10">
    <name type="scientific">Microbacterium terregens</name>
    <dbReference type="NCBI Taxonomy" id="69363"/>
    <lineage>
        <taxon>Bacteria</taxon>
        <taxon>Bacillati</taxon>
        <taxon>Actinomycetota</taxon>
        <taxon>Actinomycetes</taxon>
        <taxon>Micrococcales</taxon>
        <taxon>Microbacteriaceae</taxon>
        <taxon>Microbacterium</taxon>
    </lineage>
</organism>
<keyword evidence="6 7" id="KW-0472">Membrane</keyword>
<feature type="domain" description="ABC transmembrane type-1" evidence="8">
    <location>
        <begin position="57"/>
        <end position="241"/>
    </location>
</feature>
<keyword evidence="3" id="KW-1003">Cell membrane</keyword>
<keyword evidence="2 7" id="KW-0813">Transport</keyword>
<dbReference type="Proteomes" id="UP001589611">
    <property type="component" value="Unassembled WGS sequence"/>
</dbReference>
<evidence type="ECO:0000256" key="3">
    <source>
        <dbReference type="ARBA" id="ARBA00022475"/>
    </source>
</evidence>
<accession>A0ABV5SXE5</accession>
<evidence type="ECO:0000256" key="2">
    <source>
        <dbReference type="ARBA" id="ARBA00022448"/>
    </source>
</evidence>
<comment type="similarity">
    <text evidence="7">Belongs to the binding-protein-dependent transport system permease family.</text>
</comment>
<keyword evidence="4 7" id="KW-0812">Transmembrane</keyword>
<protein>
    <submittedName>
        <fullName evidence="9">ABC transporter permease</fullName>
    </submittedName>
</protein>
<comment type="subcellular location">
    <subcellularLocation>
        <location evidence="1 7">Cell membrane</location>
        <topology evidence="1 7">Multi-pass membrane protein</topology>
    </subcellularLocation>
</comment>
<feature type="transmembrane region" description="Helical" evidence="7">
    <location>
        <begin position="186"/>
        <end position="208"/>
    </location>
</feature>
<feature type="transmembrane region" description="Helical" evidence="7">
    <location>
        <begin position="7"/>
        <end position="25"/>
    </location>
</feature>
<feature type="transmembrane region" description="Helical" evidence="7">
    <location>
        <begin position="121"/>
        <end position="139"/>
    </location>
</feature>
<proteinExistence type="inferred from homology"/>
<evidence type="ECO:0000313" key="9">
    <source>
        <dbReference type="EMBL" id="MFB9644361.1"/>
    </source>
</evidence>
<dbReference type="EMBL" id="JBHMBE010000001">
    <property type="protein sequence ID" value="MFB9644361.1"/>
    <property type="molecule type" value="Genomic_DNA"/>
</dbReference>
<dbReference type="PANTHER" id="PTHR30151:SF0">
    <property type="entry name" value="ABC TRANSPORTER PERMEASE PROTEIN MJ0413-RELATED"/>
    <property type="match status" value="1"/>
</dbReference>
<feature type="transmembrane region" description="Helical" evidence="7">
    <location>
        <begin position="61"/>
        <end position="84"/>
    </location>
</feature>
<feature type="transmembrane region" description="Helical" evidence="7">
    <location>
        <begin position="96"/>
        <end position="115"/>
    </location>
</feature>
<dbReference type="PANTHER" id="PTHR30151">
    <property type="entry name" value="ALKANE SULFONATE ABC TRANSPORTER-RELATED, MEMBRANE SUBUNIT"/>
    <property type="match status" value="1"/>
</dbReference>
<sequence length="258" mass="28512">MKKTLVALGYAFGLPAILVLLWWIATIVSPSFFIPTPSELIVTFFETWFGPRLWLDVLPSILRFGVGVIIAIVAGLLLGILVGLNRDLRAFTEPVFEFFRALPAPVLIPVLLLLLGPTDAMKIFVIALAAIWPVLLNTIEGVRNADPVQNETSRSYGIHGFSRVRYQVLPGAAPQIMAGIRQSLPIGLILMVISEMFASSSGLGFSIIQFQRRFAIPEMWSGILVLGLIGYGVAAVFRYAERRVLRWYTGLKDLENVV</sequence>
<keyword evidence="10" id="KW-1185">Reference proteome</keyword>
<reference evidence="9 10" key="1">
    <citation type="submission" date="2024-09" db="EMBL/GenBank/DDBJ databases">
        <authorList>
            <person name="Sun Q."/>
            <person name="Mori K."/>
        </authorList>
    </citation>
    <scope>NUCLEOTIDE SEQUENCE [LARGE SCALE GENOMIC DNA]</scope>
    <source>
        <strain evidence="9 10">JCM 1342</strain>
    </source>
</reference>
<evidence type="ECO:0000256" key="7">
    <source>
        <dbReference type="RuleBase" id="RU363032"/>
    </source>
</evidence>
<dbReference type="Pfam" id="PF00528">
    <property type="entry name" value="BPD_transp_1"/>
    <property type="match status" value="1"/>
</dbReference>
<evidence type="ECO:0000313" key="10">
    <source>
        <dbReference type="Proteomes" id="UP001589611"/>
    </source>
</evidence>
<evidence type="ECO:0000256" key="4">
    <source>
        <dbReference type="ARBA" id="ARBA00022692"/>
    </source>
</evidence>
<gene>
    <name evidence="9" type="ORF">ACFFPJ_00960</name>
</gene>
<evidence type="ECO:0000256" key="5">
    <source>
        <dbReference type="ARBA" id="ARBA00022989"/>
    </source>
</evidence>
<evidence type="ECO:0000256" key="1">
    <source>
        <dbReference type="ARBA" id="ARBA00004651"/>
    </source>
</evidence>
<dbReference type="PROSITE" id="PS50928">
    <property type="entry name" value="ABC_TM1"/>
    <property type="match status" value="1"/>
</dbReference>
<dbReference type="Gene3D" id="1.10.3720.10">
    <property type="entry name" value="MetI-like"/>
    <property type="match status" value="1"/>
</dbReference>
<feature type="transmembrane region" description="Helical" evidence="7">
    <location>
        <begin position="220"/>
        <end position="240"/>
    </location>
</feature>
<dbReference type="InterPro" id="IPR035906">
    <property type="entry name" value="MetI-like_sf"/>
</dbReference>
<name>A0ABV5SXE5_9MICO</name>
<dbReference type="RefSeq" id="WP_344710752.1">
    <property type="nucleotide sequence ID" value="NZ_BAAAWH010000001.1"/>
</dbReference>
<evidence type="ECO:0000256" key="6">
    <source>
        <dbReference type="ARBA" id="ARBA00023136"/>
    </source>
</evidence>
<keyword evidence="5 7" id="KW-1133">Transmembrane helix</keyword>
<dbReference type="InterPro" id="IPR000515">
    <property type="entry name" value="MetI-like"/>
</dbReference>